<proteinExistence type="predicted"/>
<name>A0A6J2CIB6_ZALCA</name>
<accession>A0A6J2CIB6</accession>
<dbReference type="KEGG" id="zca:113918821"/>
<feature type="region of interest" description="Disordered" evidence="1">
    <location>
        <begin position="54"/>
        <end position="82"/>
    </location>
</feature>
<protein>
    <submittedName>
        <fullName evidence="3">Uncharacterized protein LOC113918821</fullName>
    </submittedName>
</protein>
<gene>
    <name evidence="3" type="primary">LOC113918821</name>
</gene>
<reference evidence="3" key="1">
    <citation type="submission" date="2025-08" db="UniProtKB">
        <authorList>
            <consortium name="RefSeq"/>
        </authorList>
    </citation>
    <scope>IDENTIFICATION</scope>
    <source>
        <tissue evidence="3">Blood</tissue>
    </source>
</reference>
<dbReference type="Proteomes" id="UP000515165">
    <property type="component" value="Chromosome 15"/>
</dbReference>
<keyword evidence="2" id="KW-1185">Reference proteome</keyword>
<evidence type="ECO:0000256" key="1">
    <source>
        <dbReference type="SAM" id="MobiDB-lite"/>
    </source>
</evidence>
<dbReference type="RefSeq" id="XP_027443474.2">
    <property type="nucleotide sequence ID" value="XM_027587673.2"/>
</dbReference>
<sequence length="211" mass="23421">MVSGTPSPRPASSAPSGRLYLLCGCRRALPLTGRIPSRRRCRCRCRRCRHEFPTPAPSGNPGNREHHPLPSLVRTQTRSPARARFPRLARPEPRPSLVGQRRRRRRDAWNCRANGAGKGVGRASGRGASGFLPVRGRLASGPRLVCTLRGWLCRVRGERPSFEKHQALAQRPLPLFSVDTRPVLLVWSRGWGYKKYGKGLGEGGTVTHEEA</sequence>
<dbReference type="GeneID" id="113918821"/>
<organism evidence="2 3">
    <name type="scientific">Zalophus californianus</name>
    <name type="common">California sealion</name>
    <dbReference type="NCBI Taxonomy" id="9704"/>
    <lineage>
        <taxon>Eukaryota</taxon>
        <taxon>Metazoa</taxon>
        <taxon>Chordata</taxon>
        <taxon>Craniata</taxon>
        <taxon>Vertebrata</taxon>
        <taxon>Euteleostomi</taxon>
        <taxon>Mammalia</taxon>
        <taxon>Eutheria</taxon>
        <taxon>Laurasiatheria</taxon>
        <taxon>Carnivora</taxon>
        <taxon>Caniformia</taxon>
        <taxon>Pinnipedia</taxon>
        <taxon>Otariidae</taxon>
        <taxon>Zalophus</taxon>
    </lineage>
</organism>
<dbReference type="AlphaFoldDB" id="A0A6J2CIB6"/>
<evidence type="ECO:0000313" key="2">
    <source>
        <dbReference type="Proteomes" id="UP000515165"/>
    </source>
</evidence>
<evidence type="ECO:0000313" key="3">
    <source>
        <dbReference type="RefSeq" id="XP_027443474.2"/>
    </source>
</evidence>